<feature type="DNA-binding region" description="H-T-H motif" evidence="2">
    <location>
        <begin position="47"/>
        <end position="66"/>
    </location>
</feature>
<comment type="caution">
    <text evidence="5">The sequence shown here is derived from an EMBL/GenBank/DDBJ whole genome shotgun (WGS) entry which is preliminary data.</text>
</comment>
<dbReference type="PROSITE" id="PS50977">
    <property type="entry name" value="HTH_TETR_2"/>
    <property type="match status" value="1"/>
</dbReference>
<proteinExistence type="predicted"/>
<sequence>MAKTAPDLDATKVDGRASRWDDHKADRREQILRAAVAAVGAHGPEVGVQEIAERAGVPRSVVYRLFKDRADLDEHLRLRILDDLMAHLAPTLTPEGTVRDAIARAVDTYIGWIVANPQLHHFLGMGSASSPARGARSVTDTKTAIGVQIAEMLDSVFGKLGLQTEAAESLAFALVGMVDSSINRWLSRSRRPLSAAELSAYIQQWTWQVLAATAESGGIILVPETQVSDLL</sequence>
<feature type="region of interest" description="Disordered" evidence="3">
    <location>
        <begin position="1"/>
        <end position="22"/>
    </location>
</feature>
<name>A0A3M2L8T9_9NOCA</name>
<feature type="domain" description="HTH tetR-type" evidence="4">
    <location>
        <begin position="25"/>
        <end position="84"/>
    </location>
</feature>
<dbReference type="Gene3D" id="1.10.357.10">
    <property type="entry name" value="Tetracycline Repressor, domain 2"/>
    <property type="match status" value="1"/>
</dbReference>
<organism evidence="5 6">
    <name type="scientific">Nocardia stercoris</name>
    <dbReference type="NCBI Taxonomy" id="2483361"/>
    <lineage>
        <taxon>Bacteria</taxon>
        <taxon>Bacillati</taxon>
        <taxon>Actinomycetota</taxon>
        <taxon>Actinomycetes</taxon>
        <taxon>Mycobacteriales</taxon>
        <taxon>Nocardiaceae</taxon>
        <taxon>Nocardia</taxon>
    </lineage>
</organism>
<feature type="compositionally biased region" description="Basic and acidic residues" evidence="3">
    <location>
        <begin position="9"/>
        <end position="22"/>
    </location>
</feature>
<dbReference type="SUPFAM" id="SSF48498">
    <property type="entry name" value="Tetracyclin repressor-like, C-terminal domain"/>
    <property type="match status" value="1"/>
</dbReference>
<gene>
    <name evidence="5" type="ORF">EBN03_10040</name>
</gene>
<dbReference type="InterPro" id="IPR050109">
    <property type="entry name" value="HTH-type_TetR-like_transc_reg"/>
</dbReference>
<keyword evidence="6" id="KW-1185">Reference proteome</keyword>
<evidence type="ECO:0000256" key="2">
    <source>
        <dbReference type="PROSITE-ProRule" id="PRU00335"/>
    </source>
</evidence>
<accession>A0A3M2L8T9</accession>
<dbReference type="RefSeq" id="WP_122187664.1">
    <property type="nucleotide sequence ID" value="NZ_RFFH01000003.1"/>
</dbReference>
<evidence type="ECO:0000256" key="3">
    <source>
        <dbReference type="SAM" id="MobiDB-lite"/>
    </source>
</evidence>
<dbReference type="GO" id="GO:0000976">
    <property type="term" value="F:transcription cis-regulatory region binding"/>
    <property type="evidence" value="ECO:0007669"/>
    <property type="project" value="TreeGrafter"/>
</dbReference>
<dbReference type="PANTHER" id="PTHR30055:SF160">
    <property type="entry name" value="TRANSCRIPTIONAL REGULATORY PROTEIN (PROBABLY ASNC-FAMILY)-RELATED"/>
    <property type="match status" value="1"/>
</dbReference>
<dbReference type="GO" id="GO:0003700">
    <property type="term" value="F:DNA-binding transcription factor activity"/>
    <property type="evidence" value="ECO:0007669"/>
    <property type="project" value="TreeGrafter"/>
</dbReference>
<dbReference type="EMBL" id="RFFH01000003">
    <property type="protein sequence ID" value="RMI33466.1"/>
    <property type="molecule type" value="Genomic_DNA"/>
</dbReference>
<dbReference type="PANTHER" id="PTHR30055">
    <property type="entry name" value="HTH-TYPE TRANSCRIPTIONAL REGULATOR RUTR"/>
    <property type="match status" value="1"/>
</dbReference>
<keyword evidence="1 2" id="KW-0238">DNA-binding</keyword>
<protein>
    <submittedName>
        <fullName evidence="5">TetR/AcrR family transcriptional regulator</fullName>
    </submittedName>
</protein>
<dbReference type="Pfam" id="PF00440">
    <property type="entry name" value="TetR_N"/>
    <property type="match status" value="1"/>
</dbReference>
<dbReference type="AlphaFoldDB" id="A0A3M2L8T9"/>
<dbReference type="InterPro" id="IPR045823">
    <property type="entry name" value="TetR_C_32"/>
</dbReference>
<dbReference type="InterPro" id="IPR009057">
    <property type="entry name" value="Homeodomain-like_sf"/>
</dbReference>
<dbReference type="InterPro" id="IPR036271">
    <property type="entry name" value="Tet_transcr_reg_TetR-rel_C_sf"/>
</dbReference>
<evidence type="ECO:0000313" key="6">
    <source>
        <dbReference type="Proteomes" id="UP000279275"/>
    </source>
</evidence>
<evidence type="ECO:0000259" key="4">
    <source>
        <dbReference type="PROSITE" id="PS50977"/>
    </source>
</evidence>
<dbReference type="SUPFAM" id="SSF46689">
    <property type="entry name" value="Homeodomain-like"/>
    <property type="match status" value="1"/>
</dbReference>
<evidence type="ECO:0000313" key="5">
    <source>
        <dbReference type="EMBL" id="RMI33466.1"/>
    </source>
</evidence>
<reference evidence="5 6" key="1">
    <citation type="submission" date="2018-10" db="EMBL/GenBank/DDBJ databases">
        <title>Isolation from cow dung.</title>
        <authorList>
            <person name="Ling L."/>
        </authorList>
    </citation>
    <scope>NUCLEOTIDE SEQUENCE [LARGE SCALE GENOMIC DNA]</scope>
    <source>
        <strain evidence="5 6">NEAU-LL90</strain>
    </source>
</reference>
<dbReference type="InterPro" id="IPR001647">
    <property type="entry name" value="HTH_TetR"/>
</dbReference>
<dbReference type="Pfam" id="PF19344">
    <property type="entry name" value="TetR_C_32"/>
    <property type="match status" value="1"/>
</dbReference>
<dbReference type="Proteomes" id="UP000279275">
    <property type="component" value="Unassembled WGS sequence"/>
</dbReference>
<dbReference type="OrthoDB" id="4542604at2"/>
<evidence type="ECO:0000256" key="1">
    <source>
        <dbReference type="ARBA" id="ARBA00023125"/>
    </source>
</evidence>